<accession>A0A7E5A1M9</accession>
<reference evidence="2" key="2">
    <citation type="submission" date="2020-10" db="UniProtKB">
        <authorList>
            <consortium name="WormBaseParasite"/>
        </authorList>
    </citation>
    <scope>IDENTIFICATION</scope>
</reference>
<dbReference type="AlphaFoldDB" id="A0A7E5A1M9"/>
<name>A0A7E5A1M9_PANRE</name>
<organism evidence="1 2">
    <name type="scientific">Panagrellus redivivus</name>
    <name type="common">Microworm</name>
    <dbReference type="NCBI Taxonomy" id="6233"/>
    <lineage>
        <taxon>Eukaryota</taxon>
        <taxon>Metazoa</taxon>
        <taxon>Ecdysozoa</taxon>
        <taxon>Nematoda</taxon>
        <taxon>Chromadorea</taxon>
        <taxon>Rhabditida</taxon>
        <taxon>Tylenchina</taxon>
        <taxon>Panagrolaimomorpha</taxon>
        <taxon>Panagrolaimoidea</taxon>
        <taxon>Panagrolaimidae</taxon>
        <taxon>Panagrellus</taxon>
    </lineage>
</organism>
<reference evidence="1" key="1">
    <citation type="journal article" date="2013" name="Genetics">
        <title>The draft genome and transcriptome of Panagrellus redivivus are shaped by the harsh demands of a free-living lifestyle.</title>
        <authorList>
            <person name="Srinivasan J."/>
            <person name="Dillman A.R."/>
            <person name="Macchietto M.G."/>
            <person name="Heikkinen L."/>
            <person name="Lakso M."/>
            <person name="Fracchia K.M."/>
            <person name="Antoshechkin I."/>
            <person name="Mortazavi A."/>
            <person name="Wong G."/>
            <person name="Sternberg P.W."/>
        </authorList>
    </citation>
    <scope>NUCLEOTIDE SEQUENCE [LARGE SCALE GENOMIC DNA]</scope>
    <source>
        <strain evidence="1">MT8872</strain>
    </source>
</reference>
<proteinExistence type="predicted"/>
<evidence type="ECO:0000313" key="1">
    <source>
        <dbReference type="Proteomes" id="UP000492821"/>
    </source>
</evidence>
<protein>
    <submittedName>
        <fullName evidence="2">Uncharacterized protein</fullName>
    </submittedName>
</protein>
<dbReference type="WBParaSite" id="Pan_g8320.t1">
    <property type="protein sequence ID" value="Pan_g8320.t1"/>
    <property type="gene ID" value="Pan_g8320"/>
</dbReference>
<sequence length="213" mass="22683">MTSDAFEIESCAVASLINVARPNVARPARMNVLGNPSQIVRPETCPVSSLCLPCSSPPSRPGCGLADQKPFTHTVHWKRPFPTFGASGSVLAKVAPPIDVFDKLGRQLPTIFLHSGWPSAKPSHSRQLLFPAPVVRASALLVDTNIASGDDVIDAFAGADFAIVDIEAAPTTLVGSSAEPRILRRRAYVRFGAAFNHRIRGALHLLQISSISG</sequence>
<keyword evidence="1" id="KW-1185">Reference proteome</keyword>
<dbReference type="Proteomes" id="UP000492821">
    <property type="component" value="Unassembled WGS sequence"/>
</dbReference>
<evidence type="ECO:0000313" key="2">
    <source>
        <dbReference type="WBParaSite" id="Pan_g8320.t1"/>
    </source>
</evidence>